<dbReference type="AlphaFoldDB" id="A0A4D6MZ36"/>
<evidence type="ECO:0000313" key="1">
    <source>
        <dbReference type="EMBL" id="QCE05891.1"/>
    </source>
</evidence>
<accession>A0A4D6MZ36</accession>
<name>A0A4D6MZ36_VIGUN</name>
<gene>
    <name evidence="1" type="ORF">DEO72_LG9g900</name>
</gene>
<dbReference type="EMBL" id="CP039353">
    <property type="protein sequence ID" value="QCE05891.1"/>
    <property type="molecule type" value="Genomic_DNA"/>
</dbReference>
<dbReference type="Proteomes" id="UP000501690">
    <property type="component" value="Linkage Group LG9"/>
</dbReference>
<proteinExistence type="predicted"/>
<reference evidence="1 2" key="1">
    <citation type="submission" date="2019-04" db="EMBL/GenBank/DDBJ databases">
        <title>An improved genome assembly and genetic linkage map for asparagus bean, Vigna unguiculata ssp. sesquipedialis.</title>
        <authorList>
            <person name="Xia Q."/>
            <person name="Zhang R."/>
            <person name="Dong Y."/>
        </authorList>
    </citation>
    <scope>NUCLEOTIDE SEQUENCE [LARGE SCALE GENOMIC DNA]</scope>
    <source>
        <tissue evidence="1">Leaf</tissue>
    </source>
</reference>
<organism evidence="1 2">
    <name type="scientific">Vigna unguiculata</name>
    <name type="common">Cowpea</name>
    <dbReference type="NCBI Taxonomy" id="3917"/>
    <lineage>
        <taxon>Eukaryota</taxon>
        <taxon>Viridiplantae</taxon>
        <taxon>Streptophyta</taxon>
        <taxon>Embryophyta</taxon>
        <taxon>Tracheophyta</taxon>
        <taxon>Spermatophyta</taxon>
        <taxon>Magnoliopsida</taxon>
        <taxon>eudicotyledons</taxon>
        <taxon>Gunneridae</taxon>
        <taxon>Pentapetalae</taxon>
        <taxon>rosids</taxon>
        <taxon>fabids</taxon>
        <taxon>Fabales</taxon>
        <taxon>Fabaceae</taxon>
        <taxon>Papilionoideae</taxon>
        <taxon>50 kb inversion clade</taxon>
        <taxon>NPAAA clade</taxon>
        <taxon>indigoferoid/millettioid clade</taxon>
        <taxon>Phaseoleae</taxon>
        <taxon>Vigna</taxon>
    </lineage>
</organism>
<keyword evidence="2" id="KW-1185">Reference proteome</keyword>
<evidence type="ECO:0000313" key="2">
    <source>
        <dbReference type="Proteomes" id="UP000501690"/>
    </source>
</evidence>
<protein>
    <submittedName>
        <fullName evidence="1">Uncharacterized protein</fullName>
    </submittedName>
</protein>
<sequence>MTTALLGLAVNSLQANSDSPTPSAALLRLVSRLRQNILLAYFQDEQWARPVILAQATLSHLGETCRGQTLARARALAKAEGHGLSGVPSRLGERRSPKRGRVGARGVLLQCSLSEGPHIWLGGEQRYPPQLQASAESDQVICIRMSRVESQCIDLKVITCLGGICILDYEDARGTRGQQGRDDFAA</sequence>